<gene>
    <name evidence="2" type="ORF">C7B65_12895</name>
</gene>
<reference evidence="2 3" key="2">
    <citation type="submission" date="2018-03" db="EMBL/GenBank/DDBJ databases">
        <title>The ancient ancestry and fast evolution of plastids.</title>
        <authorList>
            <person name="Moore K.R."/>
            <person name="Magnabosco C."/>
            <person name="Momper L."/>
            <person name="Gold D.A."/>
            <person name="Bosak T."/>
            <person name="Fournier G.P."/>
        </authorList>
    </citation>
    <scope>NUCLEOTIDE SEQUENCE [LARGE SCALE GENOMIC DNA]</scope>
    <source>
        <strain evidence="2 3">ULC007</strain>
    </source>
</reference>
<feature type="domain" description="Peptidase C39-like" evidence="1">
    <location>
        <begin position="105"/>
        <end position="228"/>
    </location>
</feature>
<dbReference type="AlphaFoldDB" id="A0A2T1DFC9"/>
<sequence length="272" mass="30934">MKLKVIDNTTFKQSTGDSARLSAQDKVNVEAGRVFEIHSWKLVGNNHLKIAFVSEFLGNPPLNTWFVYLPHIQLLNSQGQVTSATRRPSLPINLPTIGLPATKRLNVPYRSQLDNAENPGGACNVTSFAMIMRYLQIRQKTNAVQFEDELYRYMERNGLSRHDPEDLAKMAAAYGVRDDFTTQGRLYDIRKAIAEGRPCIIHGYFTSFGHIVVIRGYDRNGFWVNDPYGEWTAYGYRKDLTGENLHYSNGLIQSKSSPEGVNFMWLHRLTKA</sequence>
<dbReference type="RefSeq" id="WP_073070421.1">
    <property type="nucleotide sequence ID" value="NZ_MPPI01000007.1"/>
</dbReference>
<dbReference type="EMBL" id="PVWG01000012">
    <property type="protein sequence ID" value="PSB19167.1"/>
    <property type="molecule type" value="Genomic_DNA"/>
</dbReference>
<evidence type="ECO:0000313" key="3">
    <source>
        <dbReference type="Proteomes" id="UP000238634"/>
    </source>
</evidence>
<proteinExistence type="predicted"/>
<comment type="caution">
    <text evidence="2">The sequence shown here is derived from an EMBL/GenBank/DDBJ whole genome shotgun (WGS) entry which is preliminary data.</text>
</comment>
<evidence type="ECO:0000313" key="2">
    <source>
        <dbReference type="EMBL" id="PSB19167.1"/>
    </source>
</evidence>
<reference evidence="2 3" key="1">
    <citation type="submission" date="2018-02" db="EMBL/GenBank/DDBJ databases">
        <authorList>
            <person name="Cohen D.B."/>
            <person name="Kent A.D."/>
        </authorList>
    </citation>
    <scope>NUCLEOTIDE SEQUENCE [LARGE SCALE GENOMIC DNA]</scope>
    <source>
        <strain evidence="2 3">ULC007</strain>
    </source>
</reference>
<keyword evidence="3" id="KW-1185">Reference proteome</keyword>
<dbReference type="Proteomes" id="UP000238634">
    <property type="component" value="Unassembled WGS sequence"/>
</dbReference>
<dbReference type="Pfam" id="PF13529">
    <property type="entry name" value="Peptidase_C39_2"/>
    <property type="match status" value="1"/>
</dbReference>
<protein>
    <recommendedName>
        <fullName evidence="1">Peptidase C39-like domain-containing protein</fullName>
    </recommendedName>
</protein>
<organism evidence="2 3">
    <name type="scientific">Phormidesmis priestleyi ULC007</name>
    <dbReference type="NCBI Taxonomy" id="1920490"/>
    <lineage>
        <taxon>Bacteria</taxon>
        <taxon>Bacillati</taxon>
        <taxon>Cyanobacteriota</taxon>
        <taxon>Cyanophyceae</taxon>
        <taxon>Leptolyngbyales</taxon>
        <taxon>Leptolyngbyaceae</taxon>
        <taxon>Phormidesmis</taxon>
    </lineage>
</organism>
<dbReference type="OrthoDB" id="5735764at2"/>
<dbReference type="SUPFAM" id="SSF54001">
    <property type="entry name" value="Cysteine proteinases"/>
    <property type="match status" value="1"/>
</dbReference>
<evidence type="ECO:0000259" key="1">
    <source>
        <dbReference type="Pfam" id="PF13529"/>
    </source>
</evidence>
<dbReference type="InterPro" id="IPR039564">
    <property type="entry name" value="Peptidase_C39-like"/>
</dbReference>
<dbReference type="Gene3D" id="3.90.70.10">
    <property type="entry name" value="Cysteine proteinases"/>
    <property type="match status" value="1"/>
</dbReference>
<dbReference type="InterPro" id="IPR038765">
    <property type="entry name" value="Papain-like_cys_pep_sf"/>
</dbReference>
<name>A0A2T1DFC9_9CYAN</name>
<accession>A0A2T1DFC9</accession>